<dbReference type="AlphaFoldDB" id="A0A1B0DLX3"/>
<evidence type="ECO:0000256" key="9">
    <source>
        <dbReference type="ARBA" id="ARBA00023136"/>
    </source>
</evidence>
<dbReference type="Pfam" id="PF00858">
    <property type="entry name" value="ASC"/>
    <property type="match status" value="1"/>
</dbReference>
<dbReference type="EnsemblMetazoa" id="PPAI009363-RA">
    <property type="protein sequence ID" value="PPAI009363-PA"/>
    <property type="gene ID" value="PPAI009363"/>
</dbReference>
<comment type="similarity">
    <text evidence="2 12">Belongs to the amiloride-sensitive sodium channel (TC 1.A.6) family.</text>
</comment>
<evidence type="ECO:0000313" key="14">
    <source>
        <dbReference type="Proteomes" id="UP000092462"/>
    </source>
</evidence>
<evidence type="ECO:0000256" key="11">
    <source>
        <dbReference type="ARBA" id="ARBA00023303"/>
    </source>
</evidence>
<dbReference type="VEuPathDB" id="VectorBase:PPAI009363"/>
<evidence type="ECO:0000256" key="1">
    <source>
        <dbReference type="ARBA" id="ARBA00004141"/>
    </source>
</evidence>
<evidence type="ECO:0000256" key="10">
    <source>
        <dbReference type="ARBA" id="ARBA00023201"/>
    </source>
</evidence>
<keyword evidence="4 12" id="KW-0894">Sodium channel</keyword>
<evidence type="ECO:0000256" key="12">
    <source>
        <dbReference type="RuleBase" id="RU000679"/>
    </source>
</evidence>
<evidence type="ECO:0000256" key="3">
    <source>
        <dbReference type="ARBA" id="ARBA00022448"/>
    </source>
</evidence>
<evidence type="ECO:0000256" key="7">
    <source>
        <dbReference type="ARBA" id="ARBA00023053"/>
    </source>
</evidence>
<comment type="subcellular location">
    <subcellularLocation>
        <location evidence="1">Membrane</location>
        <topology evidence="1">Multi-pass membrane protein</topology>
    </subcellularLocation>
</comment>
<dbReference type="Proteomes" id="UP000092462">
    <property type="component" value="Unassembled WGS sequence"/>
</dbReference>
<evidence type="ECO:0000256" key="5">
    <source>
        <dbReference type="ARBA" id="ARBA00022692"/>
    </source>
</evidence>
<evidence type="ECO:0000256" key="2">
    <source>
        <dbReference type="ARBA" id="ARBA00007193"/>
    </source>
</evidence>
<reference evidence="13" key="1">
    <citation type="submission" date="2022-08" db="UniProtKB">
        <authorList>
            <consortium name="EnsemblMetazoa"/>
        </authorList>
    </citation>
    <scope>IDENTIFICATION</scope>
    <source>
        <strain evidence="13">Israel</strain>
    </source>
</reference>
<accession>A0A1B0DLX3</accession>
<keyword evidence="5 12" id="KW-0812">Transmembrane</keyword>
<keyword evidence="8 12" id="KW-0406">Ion transport</keyword>
<dbReference type="EMBL" id="AJVK01016584">
    <property type="status" value="NOT_ANNOTATED_CDS"/>
    <property type="molecule type" value="Genomic_DNA"/>
</dbReference>
<keyword evidence="14" id="KW-1185">Reference proteome</keyword>
<keyword evidence="3 12" id="KW-0813">Transport</keyword>
<dbReference type="Gene3D" id="2.60.470.10">
    <property type="entry name" value="Acid-sensing ion channels like domains"/>
    <property type="match status" value="1"/>
</dbReference>
<evidence type="ECO:0000256" key="4">
    <source>
        <dbReference type="ARBA" id="ARBA00022461"/>
    </source>
</evidence>
<dbReference type="PANTHER" id="PTHR11690:SF288">
    <property type="entry name" value="AMILORIDE-SENSITIVE NA+ CHANNEL-RELATED"/>
    <property type="match status" value="1"/>
</dbReference>
<evidence type="ECO:0000256" key="8">
    <source>
        <dbReference type="ARBA" id="ARBA00023065"/>
    </source>
</evidence>
<sequence length="446" mass="52061">MINRKPFSPISPIKENSAKESHLFLDVAPNLEIDGLSDSPTEKEVRQKIRSGRFRTAIWGFFSDYCNNSTIHGVRYLGEKRRPWTERVWWIVVFIFSISACSLLIWSSWKKWDDTPVIVTFADKSTFVWQIPFPAVTICPETKVKTEYLNFTKVFKKIFKDEENLTSTDSVFRRQTYFETILQVCQSEKLLNTPDFGNDTASEDFSDQLKEISLPFEDVFAACFFGGDWSMDCDYSFVPILTEEGFCFTFNTLNASEIYNPSALHPGYEYPIQESESKDWNLEEGYTTLDLSTHPQRALGDGVRVGLYILLKASEKDFDYLCSEMMQGFKVHLHSPDEIPQIARQFFRVPLNQGIMVSVKPSMITTSEGLRAYNPIRLTKRSLHFFQMFTNSFRSRRQCYFNHERQLKFFRNYTQKNCELECFSLFMIKECGCAKFYMPRYADTPI</sequence>
<keyword evidence="9" id="KW-0472">Membrane</keyword>
<keyword evidence="7" id="KW-0915">Sodium</keyword>
<dbReference type="GO" id="GO:0005886">
    <property type="term" value="C:plasma membrane"/>
    <property type="evidence" value="ECO:0007669"/>
    <property type="project" value="TreeGrafter"/>
</dbReference>
<protein>
    <submittedName>
        <fullName evidence="13">Uncharacterized protein</fullName>
    </submittedName>
</protein>
<keyword evidence="10 12" id="KW-0739">Sodium transport</keyword>
<organism evidence="13 14">
    <name type="scientific">Phlebotomus papatasi</name>
    <name type="common">Sandfly</name>
    <dbReference type="NCBI Taxonomy" id="29031"/>
    <lineage>
        <taxon>Eukaryota</taxon>
        <taxon>Metazoa</taxon>
        <taxon>Ecdysozoa</taxon>
        <taxon>Arthropoda</taxon>
        <taxon>Hexapoda</taxon>
        <taxon>Insecta</taxon>
        <taxon>Pterygota</taxon>
        <taxon>Neoptera</taxon>
        <taxon>Endopterygota</taxon>
        <taxon>Diptera</taxon>
        <taxon>Nematocera</taxon>
        <taxon>Psychodoidea</taxon>
        <taxon>Psychodidae</taxon>
        <taxon>Phlebotomus</taxon>
        <taxon>Phlebotomus</taxon>
    </lineage>
</organism>
<dbReference type="GO" id="GO:0015280">
    <property type="term" value="F:ligand-gated sodium channel activity"/>
    <property type="evidence" value="ECO:0007669"/>
    <property type="project" value="TreeGrafter"/>
</dbReference>
<proteinExistence type="inferred from homology"/>
<keyword evidence="11 12" id="KW-0407">Ion channel</keyword>
<name>A0A1B0DLX3_PHLPP</name>
<evidence type="ECO:0000256" key="6">
    <source>
        <dbReference type="ARBA" id="ARBA00022989"/>
    </source>
</evidence>
<dbReference type="InterPro" id="IPR001873">
    <property type="entry name" value="ENaC"/>
</dbReference>
<keyword evidence="6" id="KW-1133">Transmembrane helix</keyword>
<evidence type="ECO:0000313" key="13">
    <source>
        <dbReference type="EnsemblMetazoa" id="PPAI009363-PA"/>
    </source>
</evidence>
<dbReference type="VEuPathDB" id="VectorBase:PPAPM1_004421"/>
<dbReference type="PANTHER" id="PTHR11690">
    <property type="entry name" value="AMILORIDE-SENSITIVE SODIUM CHANNEL-RELATED"/>
    <property type="match status" value="1"/>
</dbReference>